<dbReference type="Proteomes" id="UP000266673">
    <property type="component" value="Unassembled WGS sequence"/>
</dbReference>
<keyword evidence="2" id="KW-1185">Reference proteome</keyword>
<evidence type="ECO:0000313" key="2">
    <source>
        <dbReference type="Proteomes" id="UP000266673"/>
    </source>
</evidence>
<dbReference type="AlphaFoldDB" id="A0A397VFE8"/>
<organism evidence="1 2">
    <name type="scientific">Gigaspora rosea</name>
    <dbReference type="NCBI Taxonomy" id="44941"/>
    <lineage>
        <taxon>Eukaryota</taxon>
        <taxon>Fungi</taxon>
        <taxon>Fungi incertae sedis</taxon>
        <taxon>Mucoromycota</taxon>
        <taxon>Glomeromycotina</taxon>
        <taxon>Glomeromycetes</taxon>
        <taxon>Diversisporales</taxon>
        <taxon>Gigasporaceae</taxon>
        <taxon>Gigaspora</taxon>
    </lineage>
</organism>
<comment type="caution">
    <text evidence="1">The sequence shown here is derived from an EMBL/GenBank/DDBJ whole genome shotgun (WGS) entry which is preliminary data.</text>
</comment>
<dbReference type="OrthoDB" id="2377383at2759"/>
<proteinExistence type="predicted"/>
<gene>
    <name evidence="1" type="ORF">C2G38_2177350</name>
</gene>
<reference evidence="1 2" key="1">
    <citation type="submission" date="2018-06" db="EMBL/GenBank/DDBJ databases">
        <title>Comparative genomics reveals the genomic features of Rhizophagus irregularis, R. cerebriforme, R. diaphanum and Gigaspora rosea, and their symbiotic lifestyle signature.</title>
        <authorList>
            <person name="Morin E."/>
            <person name="San Clemente H."/>
            <person name="Chen E.C.H."/>
            <person name="De La Providencia I."/>
            <person name="Hainaut M."/>
            <person name="Kuo A."/>
            <person name="Kohler A."/>
            <person name="Murat C."/>
            <person name="Tang N."/>
            <person name="Roy S."/>
            <person name="Loubradou J."/>
            <person name="Henrissat B."/>
            <person name="Grigoriev I.V."/>
            <person name="Corradi N."/>
            <person name="Roux C."/>
            <person name="Martin F.M."/>
        </authorList>
    </citation>
    <scope>NUCLEOTIDE SEQUENCE [LARGE SCALE GENOMIC DNA]</scope>
    <source>
        <strain evidence="1 2">DAOM 194757</strain>
    </source>
</reference>
<name>A0A397VFE8_9GLOM</name>
<sequence>MEFEQHGFEVHIDDIVIVAEAAYEFNRILSLMHYPSEKEVNETFLHIGLYGDKGRNGIALGNISTRNTALPILPGEAVHFRTFEIKFTPPSKRVKYNVFWRSDQMSTHQVNLI</sequence>
<accession>A0A397VFE8</accession>
<dbReference type="EMBL" id="QKWP01000375">
    <property type="protein sequence ID" value="RIB21200.1"/>
    <property type="molecule type" value="Genomic_DNA"/>
</dbReference>
<protein>
    <submittedName>
        <fullName evidence="1">Uncharacterized protein</fullName>
    </submittedName>
</protein>
<evidence type="ECO:0000313" key="1">
    <source>
        <dbReference type="EMBL" id="RIB21200.1"/>
    </source>
</evidence>